<dbReference type="OrthoDB" id="9764015at2"/>
<proteinExistence type="predicted"/>
<dbReference type="GeneID" id="97392661"/>
<dbReference type="STRING" id="39490.ERS852448_01754"/>
<protein>
    <submittedName>
        <fullName evidence="2">Putative virion core protein (Lumpy skin disease virus)</fullName>
    </submittedName>
</protein>
<accession>A0A173U0L2</accession>
<dbReference type="AlphaFoldDB" id="A0A173U0L2"/>
<reference evidence="2 3" key="1">
    <citation type="submission" date="2015-09" db="EMBL/GenBank/DDBJ databases">
        <authorList>
            <consortium name="Pathogen Informatics"/>
        </authorList>
    </citation>
    <scope>NUCLEOTIDE SEQUENCE [LARGE SCALE GENOMIC DNA]</scope>
    <source>
        <strain evidence="2 3">2789STDY5608891</strain>
    </source>
</reference>
<dbReference type="InterPro" id="IPR036013">
    <property type="entry name" value="Band_7/SPFH_dom_sf"/>
</dbReference>
<dbReference type="Pfam" id="PF13421">
    <property type="entry name" value="Band_7_1"/>
    <property type="match status" value="1"/>
</dbReference>
<dbReference type="RefSeq" id="WP_022035985.1">
    <property type="nucleotide sequence ID" value="NZ_CP173382.1"/>
</dbReference>
<evidence type="ECO:0000313" key="2">
    <source>
        <dbReference type="EMBL" id="CUN07635.1"/>
    </source>
</evidence>
<organism evidence="2 3">
    <name type="scientific">Eubacterium ramulus</name>
    <dbReference type="NCBI Taxonomy" id="39490"/>
    <lineage>
        <taxon>Bacteria</taxon>
        <taxon>Bacillati</taxon>
        <taxon>Bacillota</taxon>
        <taxon>Clostridia</taxon>
        <taxon>Eubacteriales</taxon>
        <taxon>Eubacteriaceae</taxon>
        <taxon>Eubacterium</taxon>
    </lineage>
</organism>
<dbReference type="Proteomes" id="UP000095492">
    <property type="component" value="Unassembled WGS sequence"/>
</dbReference>
<feature type="domain" description="SPFH" evidence="1">
    <location>
        <begin position="54"/>
        <end position="266"/>
    </location>
</feature>
<dbReference type="Gene3D" id="3.30.479.30">
    <property type="entry name" value="Band 7 domain"/>
    <property type="match status" value="1"/>
</dbReference>
<gene>
    <name evidence="2" type="ORF">ERS852448_01754</name>
</gene>
<dbReference type="EMBL" id="CYYA01000011">
    <property type="protein sequence ID" value="CUN07635.1"/>
    <property type="molecule type" value="Genomic_DNA"/>
</dbReference>
<evidence type="ECO:0000259" key="1">
    <source>
        <dbReference type="Pfam" id="PF13421"/>
    </source>
</evidence>
<dbReference type="CDD" id="cd03408">
    <property type="entry name" value="SPFH_like_u1"/>
    <property type="match status" value="1"/>
</dbReference>
<dbReference type="PANTHER" id="PTHR37826">
    <property type="entry name" value="FLOTILLIN BAND_7_5 DOMAIN PROTEIN"/>
    <property type="match status" value="1"/>
</dbReference>
<dbReference type="InterPro" id="IPR033880">
    <property type="entry name" value="SPFH_YdjI"/>
</dbReference>
<name>A0A173U0L2_EUBRA</name>
<dbReference type="PANTHER" id="PTHR37826:SF2">
    <property type="entry name" value="ZINC-RIBBON DOMAIN-CONTAINING PROTEIN"/>
    <property type="match status" value="1"/>
</dbReference>
<evidence type="ECO:0000313" key="3">
    <source>
        <dbReference type="Proteomes" id="UP000095492"/>
    </source>
</evidence>
<sequence>MGIIRAAAKSLSSGLADQWLEVIEPSDMGAQTLMTPGIMVNRKSQNRKGSRHVISDGSVIHVYDNQLMVLTDGGKIIDYTAEPGYFEVNNAAEPSLFNGDFSGAMQATFERVKYGGQSPTEQKVYYLNLQEIKGIKFGTRNPINYFDNFYNAELFLRTHGTYSIRITDPLRFYAEVIPRNMDQVEVSDVNEQFLDEFLEALQSAINQMSADGIRISFVTSKGRELGKYMADILDEEWKQNRGVEIASVGIASISYDEESTKLINMRNQGAMLSDPTIREGYVQGSVARGMEAAGSNAAGSVSGFMGMGMSMQGGSGVMGAASEANLRQMEMNRQHAQAAGTADMAAATWICSCGTENTGKFCAECGKPMPTAWTCSCGTENTGKFCTECGKPAPAAPWTCSCGAVNTGKFCAECGKPKA</sequence>
<dbReference type="SUPFAM" id="SSF117892">
    <property type="entry name" value="Band 7/SPFH domain"/>
    <property type="match status" value="1"/>
</dbReference>